<reference evidence="6 7" key="1">
    <citation type="journal article" date="2014" name="Genome Announc.">
        <title>Draft Genome Sequences of Two Vibrionaceae Species, Vibrio ponticus C121 and Photobacterium aphoticum C119, Isolated as Coral Reef Microbiota.</title>
        <authorList>
            <person name="Al-saari N."/>
            <person name="Meirelles P.M."/>
            <person name="Mino S."/>
            <person name="Suda W."/>
            <person name="Oshima K."/>
            <person name="Hattori M."/>
            <person name="Ohkuma M."/>
            <person name="Thompson F.L."/>
            <person name="Gomez-Gil B."/>
            <person name="Sawabe T."/>
            <person name="Sawabe T."/>
        </authorList>
    </citation>
    <scope>NUCLEOTIDE SEQUENCE [LARGE SCALE GENOMIC DNA]</scope>
    <source>
        <strain evidence="6 7">JCM 19237</strain>
    </source>
</reference>
<keyword evidence="6" id="KW-0645">Protease</keyword>
<keyword evidence="4 5" id="KW-0472">Membrane</keyword>
<dbReference type="PANTHER" id="PTHR30386:SF26">
    <property type="entry name" value="TRANSPORT PROTEIN COMB"/>
    <property type="match status" value="1"/>
</dbReference>
<dbReference type="eggNOG" id="COG0845">
    <property type="taxonomic scope" value="Bacteria"/>
</dbReference>
<evidence type="ECO:0000313" key="7">
    <source>
        <dbReference type="Proteomes" id="UP000029227"/>
    </source>
</evidence>
<organism evidence="6 7">
    <name type="scientific">Photobacterium aphoticum</name>
    <dbReference type="NCBI Taxonomy" id="754436"/>
    <lineage>
        <taxon>Bacteria</taxon>
        <taxon>Pseudomonadati</taxon>
        <taxon>Pseudomonadota</taxon>
        <taxon>Gammaproteobacteria</taxon>
        <taxon>Vibrionales</taxon>
        <taxon>Vibrionaceae</taxon>
        <taxon>Photobacterium</taxon>
    </lineage>
</organism>
<dbReference type="EMBL" id="BBMN01000033">
    <property type="protein sequence ID" value="GAL08822.1"/>
    <property type="molecule type" value="Genomic_DNA"/>
</dbReference>
<keyword evidence="3 5" id="KW-1133">Transmembrane helix</keyword>
<accession>A0A090RMX1</accession>
<dbReference type="AlphaFoldDB" id="A0A090RMX1"/>
<dbReference type="Proteomes" id="UP000029227">
    <property type="component" value="Unassembled WGS sequence"/>
</dbReference>
<proteinExistence type="predicted"/>
<evidence type="ECO:0000256" key="1">
    <source>
        <dbReference type="ARBA" id="ARBA00004167"/>
    </source>
</evidence>
<gene>
    <name evidence="6" type="ORF">JCM19237_4048</name>
</gene>
<keyword evidence="2 5" id="KW-0812">Transmembrane</keyword>
<dbReference type="Gene3D" id="1.10.287.470">
    <property type="entry name" value="Helix hairpin bin"/>
    <property type="match status" value="1"/>
</dbReference>
<comment type="caution">
    <text evidence="6">The sequence shown here is derived from an EMBL/GenBank/DDBJ whole genome shotgun (WGS) entry which is preliminary data.</text>
</comment>
<evidence type="ECO:0000256" key="4">
    <source>
        <dbReference type="ARBA" id="ARBA00023136"/>
    </source>
</evidence>
<dbReference type="GO" id="GO:0006508">
    <property type="term" value="P:proteolysis"/>
    <property type="evidence" value="ECO:0007669"/>
    <property type="project" value="UniProtKB-KW"/>
</dbReference>
<sequence>MKKQSRSLASNHLDFIDDKTAALLLNTPKSARIILWTIVFFFISAVIWASFAQLDQVTVGQGKVIPSSQLQVVQNLEGGIVEKVLIKVGQHVDKGQKLILLDDTLFQSDYQERNLALAAAKADVARLNALHETVHVDKEKAENNWQKSVVISPQAIVFEPEFLHNHPKLVQRQKIIISMKSLILKTSFQ</sequence>
<dbReference type="STRING" id="754436.JCM19237_4048"/>
<comment type="subcellular location">
    <subcellularLocation>
        <location evidence="1">Membrane</location>
        <topology evidence="1">Single-pass membrane protein</topology>
    </subcellularLocation>
</comment>
<evidence type="ECO:0000313" key="6">
    <source>
        <dbReference type="EMBL" id="GAL08822.1"/>
    </source>
</evidence>
<evidence type="ECO:0000256" key="3">
    <source>
        <dbReference type="ARBA" id="ARBA00022989"/>
    </source>
</evidence>
<protein>
    <submittedName>
        <fullName evidence="6">ABC-type protease exporter membrane fusion protein (MFP) family component PrtE/AprE</fullName>
    </submittedName>
</protein>
<feature type="transmembrane region" description="Helical" evidence="5">
    <location>
        <begin position="33"/>
        <end position="51"/>
    </location>
</feature>
<name>A0A090RMX1_9GAMM</name>
<dbReference type="InterPro" id="IPR050739">
    <property type="entry name" value="MFP"/>
</dbReference>
<dbReference type="SUPFAM" id="SSF111369">
    <property type="entry name" value="HlyD-like secretion proteins"/>
    <property type="match status" value="1"/>
</dbReference>
<dbReference type="PANTHER" id="PTHR30386">
    <property type="entry name" value="MEMBRANE FUSION SUBUNIT OF EMRAB-TOLC MULTIDRUG EFFLUX PUMP"/>
    <property type="match status" value="1"/>
</dbReference>
<dbReference type="GO" id="GO:0008233">
    <property type="term" value="F:peptidase activity"/>
    <property type="evidence" value="ECO:0007669"/>
    <property type="project" value="UniProtKB-KW"/>
</dbReference>
<dbReference type="PRINTS" id="PR01490">
    <property type="entry name" value="RTXTOXIND"/>
</dbReference>
<dbReference type="GO" id="GO:0016020">
    <property type="term" value="C:membrane"/>
    <property type="evidence" value="ECO:0007669"/>
    <property type="project" value="UniProtKB-SubCell"/>
</dbReference>
<keyword evidence="6" id="KW-0378">Hydrolase</keyword>
<evidence type="ECO:0000256" key="2">
    <source>
        <dbReference type="ARBA" id="ARBA00022692"/>
    </source>
</evidence>
<dbReference type="Gene3D" id="2.40.50.100">
    <property type="match status" value="1"/>
</dbReference>
<evidence type="ECO:0000256" key="5">
    <source>
        <dbReference type="SAM" id="Phobius"/>
    </source>
</evidence>